<evidence type="ECO:0000313" key="6">
    <source>
        <dbReference type="EMBL" id="ACO11533.1"/>
    </source>
</evidence>
<evidence type="ECO:0000256" key="4">
    <source>
        <dbReference type="ARBA" id="ARBA00023136"/>
    </source>
</evidence>
<dbReference type="PANTHER" id="PTHR11040:SF140">
    <property type="entry name" value="ZRT (ZRT), IRT- (IRT-) LIKE PROTEIN TRANSPORTER"/>
    <property type="match status" value="1"/>
</dbReference>
<feature type="transmembrane region" description="Helical" evidence="5">
    <location>
        <begin position="280"/>
        <end position="299"/>
    </location>
</feature>
<evidence type="ECO:0000256" key="2">
    <source>
        <dbReference type="ARBA" id="ARBA00022692"/>
    </source>
</evidence>
<proteinExistence type="evidence at transcript level"/>
<dbReference type="AlphaFoldDB" id="C1BR80"/>
<feature type="transmembrane region" description="Helical" evidence="5">
    <location>
        <begin position="85"/>
        <end position="103"/>
    </location>
</feature>
<organism evidence="6">
    <name type="scientific">Caligus rogercresseyi</name>
    <name type="common">Sea louse</name>
    <dbReference type="NCBI Taxonomy" id="217165"/>
    <lineage>
        <taxon>Eukaryota</taxon>
        <taxon>Metazoa</taxon>
        <taxon>Ecdysozoa</taxon>
        <taxon>Arthropoda</taxon>
        <taxon>Crustacea</taxon>
        <taxon>Multicrustacea</taxon>
        <taxon>Hexanauplia</taxon>
        <taxon>Copepoda</taxon>
        <taxon>Siphonostomatoida</taxon>
        <taxon>Caligidae</taxon>
        <taxon>Caligus</taxon>
    </lineage>
</organism>
<comment type="subcellular location">
    <subcellularLocation>
        <location evidence="1">Membrane</location>
        <topology evidence="1">Multi-pass membrane protein</topology>
    </subcellularLocation>
</comment>
<evidence type="ECO:0000256" key="1">
    <source>
        <dbReference type="ARBA" id="ARBA00004141"/>
    </source>
</evidence>
<dbReference type="InterPro" id="IPR003689">
    <property type="entry name" value="ZIP"/>
</dbReference>
<feature type="transmembrane region" description="Helical" evidence="5">
    <location>
        <begin position="6"/>
        <end position="29"/>
    </location>
</feature>
<sequence>MEVLGIKIIILFTILFSSLFLGALPWKIVTRISPSRSSKTNVLLSIGNCFAGGVFLCVTFLHILPHVREDFGGLHLLGDYALLEHYPLAELIFMVGFFLVLFVEQLVLHYKDPEILDSSTIGEYQRAARVSEQEDDHLQRNDDGFHEDTTSLLRSIVLLVALSVHSVLEGLAIGLQSSERELWEILAAVLSHKLIMAFTFGLSVSQSKIRVRTFALFVFIFSFSCPLGIAIGSGIAAMPYSSVGNVIRVVLTGLSGGTFLFVTFFEIISKEFTRIGYGRLLKFLSLFIGFLGMSGLLVLHSHE</sequence>
<evidence type="ECO:0000256" key="5">
    <source>
        <dbReference type="SAM" id="Phobius"/>
    </source>
</evidence>
<dbReference type="PANTHER" id="PTHR11040">
    <property type="entry name" value="ZINC/IRON TRANSPORTER"/>
    <property type="match status" value="1"/>
</dbReference>
<protein>
    <submittedName>
        <fullName evidence="6">Zinc transporter ZIP3</fullName>
    </submittedName>
</protein>
<dbReference type="EMBL" id="BT077109">
    <property type="protein sequence ID" value="ACO11533.1"/>
    <property type="molecule type" value="mRNA"/>
</dbReference>
<dbReference type="GO" id="GO:0005385">
    <property type="term" value="F:zinc ion transmembrane transporter activity"/>
    <property type="evidence" value="ECO:0007669"/>
    <property type="project" value="TreeGrafter"/>
</dbReference>
<dbReference type="GO" id="GO:0005886">
    <property type="term" value="C:plasma membrane"/>
    <property type="evidence" value="ECO:0007669"/>
    <property type="project" value="TreeGrafter"/>
</dbReference>
<feature type="transmembrane region" description="Helical" evidence="5">
    <location>
        <begin position="246"/>
        <end position="268"/>
    </location>
</feature>
<dbReference type="Pfam" id="PF02535">
    <property type="entry name" value="Zip"/>
    <property type="match status" value="1"/>
</dbReference>
<reference evidence="6" key="1">
    <citation type="submission" date="2009-03" db="EMBL/GenBank/DDBJ databases">
        <title>Caligus rogercresseyi ESTs and full-length cDNAs.</title>
        <authorList>
            <person name="Yasuike M."/>
            <person name="von Schalburg K."/>
            <person name="Cooper G."/>
            <person name="Leong J."/>
            <person name="Jones S.R.M."/>
            <person name="Koop B.F."/>
        </authorList>
    </citation>
    <scope>NUCLEOTIDE SEQUENCE</scope>
    <source>
        <tissue evidence="6">Whole tissue</tissue>
    </source>
</reference>
<feature type="transmembrane region" description="Helical" evidence="5">
    <location>
        <begin position="41"/>
        <end position="65"/>
    </location>
</feature>
<evidence type="ECO:0000256" key="3">
    <source>
        <dbReference type="ARBA" id="ARBA00022989"/>
    </source>
</evidence>
<gene>
    <name evidence="6" type="primary">S39A3</name>
</gene>
<feature type="transmembrane region" description="Helical" evidence="5">
    <location>
        <begin position="182"/>
        <end position="202"/>
    </location>
</feature>
<keyword evidence="4 5" id="KW-0472">Membrane</keyword>
<keyword evidence="2 5" id="KW-0812">Transmembrane</keyword>
<feature type="transmembrane region" description="Helical" evidence="5">
    <location>
        <begin position="156"/>
        <end position="176"/>
    </location>
</feature>
<accession>C1BR80</accession>
<name>C1BR80_CALRO</name>
<feature type="transmembrane region" description="Helical" evidence="5">
    <location>
        <begin position="214"/>
        <end position="240"/>
    </location>
</feature>
<keyword evidence="3 5" id="KW-1133">Transmembrane helix</keyword>